<keyword evidence="4" id="KW-1185">Reference proteome</keyword>
<dbReference type="InterPro" id="IPR035965">
    <property type="entry name" value="PAS-like_dom_sf"/>
</dbReference>
<dbReference type="SUPFAM" id="SSF52172">
    <property type="entry name" value="CheY-like"/>
    <property type="match status" value="1"/>
</dbReference>
<dbReference type="PROSITE" id="PS50921">
    <property type="entry name" value="ANTAR"/>
    <property type="match status" value="1"/>
</dbReference>
<evidence type="ECO:0000259" key="2">
    <source>
        <dbReference type="PROSITE" id="PS50921"/>
    </source>
</evidence>
<dbReference type="Gene3D" id="1.10.10.10">
    <property type="entry name" value="Winged helix-like DNA-binding domain superfamily/Winged helix DNA-binding domain"/>
    <property type="match status" value="1"/>
</dbReference>
<organism evidence="3 4">
    <name type="scientific">Gordonia caeni</name>
    <dbReference type="NCBI Taxonomy" id="1007097"/>
    <lineage>
        <taxon>Bacteria</taxon>
        <taxon>Bacillati</taxon>
        <taxon>Actinomycetota</taxon>
        <taxon>Actinomycetes</taxon>
        <taxon>Mycobacteriales</taxon>
        <taxon>Gordoniaceae</taxon>
        <taxon>Gordonia</taxon>
    </lineage>
</organism>
<name>A0ABP7PAU4_9ACTN</name>
<reference evidence="4" key="1">
    <citation type="journal article" date="2019" name="Int. J. Syst. Evol. Microbiol.">
        <title>The Global Catalogue of Microorganisms (GCM) 10K type strain sequencing project: providing services to taxonomists for standard genome sequencing and annotation.</title>
        <authorList>
            <consortium name="The Broad Institute Genomics Platform"/>
            <consortium name="The Broad Institute Genome Sequencing Center for Infectious Disease"/>
            <person name="Wu L."/>
            <person name="Ma J."/>
        </authorList>
    </citation>
    <scope>NUCLEOTIDE SEQUENCE [LARGE SCALE GENOMIC DNA]</scope>
    <source>
        <strain evidence="4">JCM 16923</strain>
    </source>
</reference>
<proteinExistence type="predicted"/>
<gene>
    <name evidence="3" type="ORF">GCM10022231_22740</name>
</gene>
<dbReference type="InterPro" id="IPR013655">
    <property type="entry name" value="PAS_fold_3"/>
</dbReference>
<sequence length="232" mass="26330">MSETVHENPGAGDRTAEAADPPGGSAEHVGSFRYWFDSGRWEWSDEVAAMHGYRAGEIEPTTELLRSHKHPDDRAGFDELVEKMLSARVHFSSRHRIVDTRGRIHSVVVISRNFQGLDGRAAGSEGFYLDLGVICEDVDAPSDDEVQERVSEQVQEFRENNATIEQAKGMLMLMYGIEADRAFDVLRWRSQQENRKLRDICAGLVRSVAARTQMPEEVRREFDLVLLHPFDE</sequence>
<evidence type="ECO:0000256" key="1">
    <source>
        <dbReference type="SAM" id="MobiDB-lite"/>
    </source>
</evidence>
<evidence type="ECO:0000313" key="3">
    <source>
        <dbReference type="EMBL" id="GAA3962058.1"/>
    </source>
</evidence>
<accession>A0ABP7PAU4</accession>
<dbReference type="InterPro" id="IPR036388">
    <property type="entry name" value="WH-like_DNA-bd_sf"/>
</dbReference>
<feature type="region of interest" description="Disordered" evidence="1">
    <location>
        <begin position="1"/>
        <end position="25"/>
    </location>
</feature>
<dbReference type="Proteomes" id="UP001418444">
    <property type="component" value="Unassembled WGS sequence"/>
</dbReference>
<dbReference type="SUPFAM" id="SSF55785">
    <property type="entry name" value="PYP-like sensor domain (PAS domain)"/>
    <property type="match status" value="1"/>
</dbReference>
<dbReference type="SMART" id="SM01012">
    <property type="entry name" value="ANTAR"/>
    <property type="match status" value="1"/>
</dbReference>
<dbReference type="Pfam" id="PF08447">
    <property type="entry name" value="PAS_3"/>
    <property type="match status" value="1"/>
</dbReference>
<dbReference type="EMBL" id="BAAAZW010000006">
    <property type="protein sequence ID" value="GAA3962058.1"/>
    <property type="molecule type" value="Genomic_DNA"/>
</dbReference>
<comment type="caution">
    <text evidence="3">The sequence shown here is derived from an EMBL/GenBank/DDBJ whole genome shotgun (WGS) entry which is preliminary data.</text>
</comment>
<feature type="domain" description="ANTAR" evidence="2">
    <location>
        <begin position="144"/>
        <end position="205"/>
    </location>
</feature>
<dbReference type="InterPro" id="IPR005561">
    <property type="entry name" value="ANTAR"/>
</dbReference>
<protein>
    <submittedName>
        <fullName evidence="3">PAS and ANTAR domain-containing protein</fullName>
    </submittedName>
</protein>
<dbReference type="InterPro" id="IPR011006">
    <property type="entry name" value="CheY-like_superfamily"/>
</dbReference>
<evidence type="ECO:0000313" key="4">
    <source>
        <dbReference type="Proteomes" id="UP001418444"/>
    </source>
</evidence>
<dbReference type="RefSeq" id="WP_344783767.1">
    <property type="nucleotide sequence ID" value="NZ_BAAAZW010000006.1"/>
</dbReference>
<dbReference type="Pfam" id="PF03861">
    <property type="entry name" value="ANTAR"/>
    <property type="match status" value="1"/>
</dbReference>
<dbReference type="Gene3D" id="3.30.450.20">
    <property type="entry name" value="PAS domain"/>
    <property type="match status" value="1"/>
</dbReference>